<gene>
    <name evidence="2" type="ORF">CC030809_00108</name>
</gene>
<evidence type="ECO:0000313" key="2">
    <source>
        <dbReference type="EMBL" id="QLF86164.1"/>
    </source>
</evidence>
<feature type="region of interest" description="Disordered" evidence="1">
    <location>
        <begin position="24"/>
        <end position="64"/>
    </location>
</feature>
<dbReference type="EMBL" id="MT586120">
    <property type="protein sequence ID" value="QLF86164.1"/>
    <property type="molecule type" value="Genomic_DNA"/>
</dbReference>
<name>A0A7D5JRW5_9CAUD</name>
<protein>
    <submittedName>
        <fullName evidence="2">Uncharacterized protein</fullName>
    </submittedName>
</protein>
<evidence type="ECO:0000313" key="3">
    <source>
        <dbReference type="Proteomes" id="UP000510897"/>
    </source>
</evidence>
<dbReference type="Proteomes" id="UP000510897">
    <property type="component" value="Segment"/>
</dbReference>
<accession>A0A7D5JRW5</accession>
<reference evidence="2 3" key="2">
    <citation type="submission" date="2020-07" db="EMBL/GenBank/DDBJ databases">
        <title>Signatures of coevolution in a cyanophage population.</title>
        <authorList>
            <person name="Abebe J."/>
        </authorList>
    </citation>
    <scope>NUCLEOTIDE SEQUENCE [LARGE SCALE GENOMIC DNA]</scope>
    <source>
        <strain evidence="2">0809CC03</strain>
    </source>
</reference>
<evidence type="ECO:0000256" key="1">
    <source>
        <dbReference type="SAM" id="MobiDB-lite"/>
    </source>
</evidence>
<sequence>MGISLDQQVAQLAAEGHQEIAVIKLPSQATRKRRKPSKRRTPQTTNAVSQTTYTQTESRNLGKISSAYARQVRADRRAAAQQKAAELNGQPIF</sequence>
<proteinExistence type="predicted"/>
<organism evidence="2 3">
    <name type="scientific">Synechococcus phage S-CAM7</name>
    <dbReference type="NCBI Taxonomy" id="1883368"/>
    <lineage>
        <taxon>Viruses</taxon>
        <taxon>Duplodnaviria</taxon>
        <taxon>Heunggongvirae</taxon>
        <taxon>Uroviricota</taxon>
        <taxon>Caudoviricetes</taxon>
        <taxon>Pantevenvirales</taxon>
        <taxon>Kyanoviridae</taxon>
        <taxon>Mazuvirus</taxon>
        <taxon>Mazuvirus scam7</taxon>
    </lineage>
</organism>
<feature type="compositionally biased region" description="Basic residues" evidence="1">
    <location>
        <begin position="30"/>
        <end position="41"/>
    </location>
</feature>
<reference evidence="2 3" key="1">
    <citation type="submission" date="2020-06" db="EMBL/GenBank/DDBJ databases">
        <authorList>
            <person name="Puxty R.J."/>
            <person name="Weihe C."/>
            <person name="Marston M.F."/>
            <person name="Martiny J.B.H."/>
        </authorList>
    </citation>
    <scope>NUCLEOTIDE SEQUENCE [LARGE SCALE GENOMIC DNA]</scope>
    <source>
        <strain evidence="2">0809CC03</strain>
    </source>
</reference>
<feature type="compositionally biased region" description="Polar residues" evidence="1">
    <location>
        <begin position="46"/>
        <end position="59"/>
    </location>
</feature>